<evidence type="ECO:0000313" key="2">
    <source>
        <dbReference type="EMBL" id="MFD1218770.1"/>
    </source>
</evidence>
<keyword evidence="1" id="KW-0812">Transmembrane</keyword>
<evidence type="ECO:0000313" key="3">
    <source>
        <dbReference type="Proteomes" id="UP001597180"/>
    </source>
</evidence>
<keyword evidence="1" id="KW-0472">Membrane</keyword>
<evidence type="ECO:0008006" key="4">
    <source>
        <dbReference type="Google" id="ProtNLM"/>
    </source>
</evidence>
<sequence>MLQTKRIGMISLLTGTVLLILSVYPLFSIFRESWLSSNVNSRYDIKPVIDIFNKHDVAKELKSKNILASPFEWEGNVIEVITKDTGKDSPKSNVKFRKDKHIMLVTIKINGKEVTEPTQAWLPPKIEEDSDYLSMLNVVIVSDKKTSKQQLVIVQNLVEDWNGWQIESQKWRLIYVNKDKTIGEETFSYPERSEHLLGVKLVQISSQASTFIGYTTNYYLPNIFYPLLYPLFTSLLGFILLIVGAIWYKKVT</sequence>
<protein>
    <recommendedName>
        <fullName evidence="4">SURF1-like protein</fullName>
    </recommendedName>
</protein>
<evidence type="ECO:0000256" key="1">
    <source>
        <dbReference type="SAM" id="Phobius"/>
    </source>
</evidence>
<name>A0ABW3UGU1_9BACL</name>
<dbReference type="RefSeq" id="WP_345587616.1">
    <property type="nucleotide sequence ID" value="NZ_BAABJG010000012.1"/>
</dbReference>
<dbReference type="Proteomes" id="UP001597180">
    <property type="component" value="Unassembled WGS sequence"/>
</dbReference>
<keyword evidence="3" id="KW-1185">Reference proteome</keyword>
<comment type="caution">
    <text evidence="2">The sequence shown here is derived from an EMBL/GenBank/DDBJ whole genome shotgun (WGS) entry which is preliminary data.</text>
</comment>
<dbReference type="EMBL" id="JBHTLU010000006">
    <property type="protein sequence ID" value="MFD1218770.1"/>
    <property type="molecule type" value="Genomic_DNA"/>
</dbReference>
<feature type="transmembrane region" description="Helical" evidence="1">
    <location>
        <begin position="7"/>
        <end position="27"/>
    </location>
</feature>
<feature type="transmembrane region" description="Helical" evidence="1">
    <location>
        <begin position="227"/>
        <end position="248"/>
    </location>
</feature>
<reference evidence="3" key="1">
    <citation type="journal article" date="2019" name="Int. J. Syst. Evol. Microbiol.">
        <title>The Global Catalogue of Microorganisms (GCM) 10K type strain sequencing project: providing services to taxonomists for standard genome sequencing and annotation.</title>
        <authorList>
            <consortium name="The Broad Institute Genomics Platform"/>
            <consortium name="The Broad Institute Genome Sequencing Center for Infectious Disease"/>
            <person name="Wu L."/>
            <person name="Ma J."/>
        </authorList>
    </citation>
    <scope>NUCLEOTIDE SEQUENCE [LARGE SCALE GENOMIC DNA]</scope>
    <source>
        <strain evidence="3">CCUG 53270</strain>
    </source>
</reference>
<proteinExistence type="predicted"/>
<gene>
    <name evidence="2" type="ORF">ACFQ4B_01455</name>
</gene>
<organism evidence="2 3">
    <name type="scientific">Paenibacillus vulneris</name>
    <dbReference type="NCBI Taxonomy" id="1133364"/>
    <lineage>
        <taxon>Bacteria</taxon>
        <taxon>Bacillati</taxon>
        <taxon>Bacillota</taxon>
        <taxon>Bacilli</taxon>
        <taxon>Bacillales</taxon>
        <taxon>Paenibacillaceae</taxon>
        <taxon>Paenibacillus</taxon>
    </lineage>
</organism>
<accession>A0ABW3UGU1</accession>
<keyword evidence="1" id="KW-1133">Transmembrane helix</keyword>